<comment type="caution">
    <text evidence="1">The sequence shown here is derived from an EMBL/GenBank/DDBJ whole genome shotgun (WGS) entry which is preliminary data.</text>
</comment>
<dbReference type="Proteomes" id="UP000603453">
    <property type="component" value="Unassembled WGS sequence"/>
</dbReference>
<protein>
    <submittedName>
        <fullName evidence="1">Uncharacterized protein</fullName>
    </submittedName>
</protein>
<dbReference type="AlphaFoldDB" id="A0A8H7RFW6"/>
<evidence type="ECO:0000313" key="1">
    <source>
        <dbReference type="EMBL" id="KAG2208906.1"/>
    </source>
</evidence>
<accession>A0A8H7RFW6</accession>
<dbReference type="EMBL" id="JAEPRD010000017">
    <property type="protein sequence ID" value="KAG2208906.1"/>
    <property type="molecule type" value="Genomic_DNA"/>
</dbReference>
<proteinExistence type="predicted"/>
<organism evidence="1 2">
    <name type="scientific">Mucor saturninus</name>
    <dbReference type="NCBI Taxonomy" id="64648"/>
    <lineage>
        <taxon>Eukaryota</taxon>
        <taxon>Fungi</taxon>
        <taxon>Fungi incertae sedis</taxon>
        <taxon>Mucoromycota</taxon>
        <taxon>Mucoromycotina</taxon>
        <taxon>Mucoromycetes</taxon>
        <taxon>Mucorales</taxon>
        <taxon>Mucorineae</taxon>
        <taxon>Mucoraceae</taxon>
        <taxon>Mucor</taxon>
    </lineage>
</organism>
<name>A0A8H7RFW6_9FUNG</name>
<gene>
    <name evidence="1" type="ORF">INT47_011046</name>
</gene>
<reference evidence="1" key="1">
    <citation type="submission" date="2020-12" db="EMBL/GenBank/DDBJ databases">
        <title>Metabolic potential, ecology and presence of endohyphal bacteria is reflected in genomic diversity of Mucoromycotina.</title>
        <authorList>
            <person name="Muszewska A."/>
            <person name="Okrasinska A."/>
            <person name="Steczkiewicz K."/>
            <person name="Drgas O."/>
            <person name="Orlowska M."/>
            <person name="Perlinska-Lenart U."/>
            <person name="Aleksandrzak-Piekarczyk T."/>
            <person name="Szatraj K."/>
            <person name="Zielenkiewicz U."/>
            <person name="Pilsyk S."/>
            <person name="Malc E."/>
            <person name="Mieczkowski P."/>
            <person name="Kruszewska J.S."/>
            <person name="Biernat P."/>
            <person name="Pawlowska J."/>
        </authorList>
    </citation>
    <scope>NUCLEOTIDE SEQUENCE</scope>
    <source>
        <strain evidence="1">WA0000017839</strain>
    </source>
</reference>
<evidence type="ECO:0000313" key="2">
    <source>
        <dbReference type="Proteomes" id="UP000603453"/>
    </source>
</evidence>
<keyword evidence="2" id="KW-1185">Reference proteome</keyword>
<sequence length="121" mass="13742">MDASDTNYHSWREGHRKGRTIFISKYPGDGLLEEGLVKLLKCLKNMLDNISSKSDTSKKLQTVGFIYSELQSYAIRADRPTKYITRIQKSRNCQISSDMSQFVATALLALVTKDILKTFTT</sequence>